<evidence type="ECO:0000256" key="1">
    <source>
        <dbReference type="ARBA" id="ARBA00022603"/>
    </source>
</evidence>
<evidence type="ECO:0000313" key="8">
    <source>
        <dbReference type="EMBL" id="CAI3978774.1"/>
    </source>
</evidence>
<dbReference type="InterPro" id="IPR029063">
    <property type="entry name" value="SAM-dependent_MTases_sf"/>
</dbReference>
<dbReference type="EMBL" id="CAMXCT020000435">
    <property type="protein sequence ID" value="CAL1132149.1"/>
    <property type="molecule type" value="Genomic_DNA"/>
</dbReference>
<comment type="caution">
    <text evidence="8">The sequence shown here is derived from an EMBL/GenBank/DDBJ whole genome shotgun (WGS) entry which is preliminary data.</text>
</comment>
<gene>
    <name evidence="8" type="ORF">C1SCF055_LOCUS6777</name>
</gene>
<keyword evidence="1" id="KW-0489">Methyltransferase</keyword>
<evidence type="ECO:0000256" key="3">
    <source>
        <dbReference type="ARBA" id="ARBA00022741"/>
    </source>
</evidence>
<keyword evidence="3 5" id="KW-0547">Nucleotide-binding</keyword>
<feature type="region of interest" description="Disordered" evidence="6">
    <location>
        <begin position="821"/>
        <end position="862"/>
    </location>
</feature>
<dbReference type="PROSITE" id="PS50011">
    <property type="entry name" value="PROTEIN_KINASE_DOM"/>
    <property type="match status" value="1"/>
</dbReference>
<dbReference type="InterPro" id="IPR036910">
    <property type="entry name" value="HMG_box_dom_sf"/>
</dbReference>
<keyword evidence="2" id="KW-0808">Transferase</keyword>
<evidence type="ECO:0000256" key="2">
    <source>
        <dbReference type="ARBA" id="ARBA00022679"/>
    </source>
</evidence>
<dbReference type="CDD" id="cd00084">
    <property type="entry name" value="HMG-box_SF"/>
    <property type="match status" value="1"/>
</dbReference>
<dbReference type="PANTHER" id="PTHR24055">
    <property type="entry name" value="MITOGEN-ACTIVATED PROTEIN KINASE"/>
    <property type="match status" value="1"/>
</dbReference>
<feature type="region of interest" description="Disordered" evidence="6">
    <location>
        <begin position="328"/>
        <end position="373"/>
    </location>
</feature>
<dbReference type="InterPro" id="IPR001525">
    <property type="entry name" value="C5_MeTfrase"/>
</dbReference>
<dbReference type="Proteomes" id="UP001152797">
    <property type="component" value="Unassembled WGS sequence"/>
</dbReference>
<feature type="non-terminal residue" evidence="8">
    <location>
        <position position="2759"/>
    </location>
</feature>
<dbReference type="EMBL" id="CAMXCT030000435">
    <property type="protein sequence ID" value="CAL4766086.1"/>
    <property type="molecule type" value="Genomic_DNA"/>
</dbReference>
<feature type="region of interest" description="Disordered" evidence="6">
    <location>
        <begin position="2599"/>
        <end position="2621"/>
    </location>
</feature>
<name>A0A9P1BSQ7_9DINO</name>
<feature type="region of interest" description="Disordered" evidence="6">
    <location>
        <begin position="785"/>
        <end position="807"/>
    </location>
</feature>
<organism evidence="8">
    <name type="scientific">Cladocopium goreaui</name>
    <dbReference type="NCBI Taxonomy" id="2562237"/>
    <lineage>
        <taxon>Eukaryota</taxon>
        <taxon>Sar</taxon>
        <taxon>Alveolata</taxon>
        <taxon>Dinophyceae</taxon>
        <taxon>Suessiales</taxon>
        <taxon>Symbiodiniaceae</taxon>
        <taxon>Cladocopium</taxon>
    </lineage>
</organism>
<sequence length="2759" mass="304179">SESLPARDFFPIQGPRSAMAEQQLDLNAAAEALAEAVAGAVAAVDAQAPAEPPAADPAPAVEEVVPQASAEIANEMLRQGIQVSPAVIDLTSANGNCAPVHAQNLCFTVIDSDVAMAAQEVLSKLPDTYAQWKGWPLPWCRDVDNMPDISTYGRDCISYVKLLMKVSGMSRAEPRMLPHMAQASQLRSREDRNLSLLEKSFFTERFTPEFMRQMELCGVRRAEEFQVTRSLEQGSEQFFAPLPGEQPPWTRSLWCTSDGYFYAFRHVAADVSHRAFVQAICYKNKKVPLVLAFEREQDCQWKPFELHLARVYKWGPGLQMALTTGRTMVPPDLEEERGRRGRGEYRGGGEQYPAGQPQQAAPDPDQAPGMDDPWGMTNCVAIPLLQRRGGDKCAEFVEKAVRVSNVGFCKVQGPQSIGMSFELLPASLLTWLDEWGPGLKKKVMAALQQHGLSGEVAPNLLVGTGCSGIEAPIHALRALDVSHRHCWSSELEAAPRDVLLANTPPTGNLYKDVLESQVQKPEYVQLYISGFSCKPFSTLHHQSKLLEEPQAQIFWSVVDRIMAVRPACFVLENVKGIVRVQSQVVKALKGKGFYLVAALKMDPSDLAEPLQRPRIYFFGIRADVAKVSQTQLEEVLAGCWKTVKNGFKAHAAGFPDKKTNPSGALCMLPSGSSKPAKLLQDVLRTICFFTFQGSGMHGVRTDGKLPTITPGSVLAVRKAGRTVSPLEKIMLHGFPVHRMSFPHHISQKDLEVMGGNTMHVHVVGAAMLMALAMVDWSLPAVARPCGELPMKPTPKRSKVQGRKRSVDDSVVHRLAKRFCISVKPQPKPPKRKAEPASSACSRKKLKNNTTQKADDAKDAEPLPESAVGLAQETAEQHYATHGGGLWGIGCLFCAHLMHKLATDPEQRKLLLEKHDLGDALGRETGPARPKTLDEWAELPVLAASGILGVYRVGADVPENTLQSHDEDKSEAMAKTVLEVIKRSCQDPEGQVDSEALEKVLMNVRHFASDQGPNVAKVGKVLVAGQKLKNLVYLSFDPAHQIRIASKDPLHALPDFDRQWQRLFSGKSALLPAIQHSKVWQTKLLACEREILRVHGSQGGCDRAVQSLSFVRNPKDVRQLAEEALQHMVGPELMRAALTADYTSECLQFLRTGFDIDNPDPATVVQSVESFHAHMQALFVHGYILSSRAAGSAAEKTASQMVFEEIETAEPIYYGDRVHYLCTKATAREIRPIMESMSEVVQAMLKRVQVDLAEDEIAVALQAFNLDSWKERNNHMVLKDHFKRLCSIISVAGANTGSMLASAAKWLVKVYQAANAHGFRVDNRKAWTWILHPSWRARYAPTMAWNDDCEVVVGFYLSLKINTTTLERDLGRLLTQLSSHSGPLSADGSTVASIMEVNAEGPQEEGELFLLPDHAGVWSAEECNTSLTASGIYEASGLALWLQTGIFGDAATEDINWASLDGFKEKFFSKRVAFKASVTRMVGTKKQKSERKRILWPTTMICGVDSVTTACKDFFEGSLPLIGPGKFVLWAWYLAVHEAIRAGDKDHLDLLWEAALSVTVQVRFCPGLQEKSLARNLQSEAVKALGHASLSDSFAVFSRLVKELQIEKVQDGVALGLAYSGTVYNAAIHKAALVLGGILDHTGQPVENALSRLELHFGRDILSSEYSKLSKMIAYGRSVGTTWSTIHGPRSTPEIVAWMIEMLILAFKTKMRLPSKATESWLDKDRKTGVAGFWQVTGVILQVFEYSEKLIAKLPEPELSKAKATLEDLLSPAQCWEKFLRPDEKAAAEVGCLHEDDIDEECAVLVPTGSMALVKESFNKATGLLLDILLDLIAGKHFSDCQELASQAGGIIKALQNMGGQEDFELLKQLKIVTDMFDGHSKSISPSTAAPAPSLLTQLTAQGKLDHEADAERDRHFKMIQSERRRFVSFGIPKAWSKESLLASFRASGKVFAHSGQLNSNHRLICASADLLVEQGDEPWATPSVPQPNLWKEILAFMGSSATGPADFVMAFDGRMREMRRLSEDDLLSQAHACEGAIVYTGGCPPRAGRSRKVPLSGRKLETMAIRCPVQRSRIKVSKKETFTACGEESTYQGTYTGVSYRACSEIPLISMQEKSKLLDPNNILSVPKLPEDWVERNGEDCPLFWHESKPIALWCALLDEWKVHAVLDCSPGSGALMEAALTRGIVYHGLNKEHLQWLQAIADRAACGLIAVEGSSLFAEENATAVKKSFPDVIACLARAQEEDDAQPLEPESPNEGVASKLLLMVLRAAFCPKIRLRCKTAIEAIAKTKGKTAQPSQCSDHVKKGRAAKPQQSGRKSLVKTKGETAKPRQSARRMAVKQSLVPKARRAFALFLGENTKVKKGASKSEYQAEMRRVAALWKQLDDKQKAPFHKKSLEEFQVQRDAMGRLGFDVRKCLRPGKCEDRGESELAPRNALPHAQRKFRIGNYTVVEDQLGSGSYGKVFSSCCPNGRSCAIKVYRSRQAHHEAAFELATYKELGKLAMPHCQWFPMVLDFDTSGRPWPWLALSYTGVSLAARLNAGGPMPQDLVEHLLLQLEAAICVLHDEAKLLHLDIKPANILWRGELRELRLCDFGMSEPAPRLSGPQSTVHGPSKSSAPQGERATVELRFTEYVTPLYRPPELWNLVSGPVALQAALTRAVDLWSFGCVVFEVVTGKPLMKPLDRRQPTSKQCVAEWCKDWTGLIASSARVAGTRGSWSCWHARMWSCGMWSSVVLNACCPEPKSRKWMKDGAAHINRAD</sequence>
<dbReference type="Gene3D" id="1.10.510.10">
    <property type="entry name" value="Transferase(Phosphotransferase) domain 1"/>
    <property type="match status" value="1"/>
</dbReference>
<dbReference type="SUPFAM" id="SSF53335">
    <property type="entry name" value="S-adenosyl-L-methionine-dependent methyltransferases"/>
    <property type="match status" value="1"/>
</dbReference>
<dbReference type="InterPro" id="IPR000719">
    <property type="entry name" value="Prot_kinase_dom"/>
</dbReference>
<reference evidence="8" key="1">
    <citation type="submission" date="2022-10" db="EMBL/GenBank/DDBJ databases">
        <authorList>
            <person name="Chen Y."/>
            <person name="Dougan E. K."/>
            <person name="Chan C."/>
            <person name="Rhodes N."/>
            <person name="Thang M."/>
        </authorList>
    </citation>
    <scope>NUCLEOTIDE SEQUENCE</scope>
</reference>
<feature type="compositionally biased region" description="Polar residues" evidence="6">
    <location>
        <begin position="2604"/>
        <end position="2618"/>
    </location>
</feature>
<evidence type="ECO:0000259" key="7">
    <source>
        <dbReference type="PROSITE" id="PS50011"/>
    </source>
</evidence>
<dbReference type="SUPFAM" id="SSF47095">
    <property type="entry name" value="HMG-box"/>
    <property type="match status" value="1"/>
</dbReference>
<dbReference type="EMBL" id="CAMXCT010000435">
    <property type="protein sequence ID" value="CAI3978774.1"/>
    <property type="molecule type" value="Genomic_DNA"/>
</dbReference>
<dbReference type="InterPro" id="IPR011009">
    <property type="entry name" value="Kinase-like_dom_sf"/>
</dbReference>
<evidence type="ECO:0000313" key="9">
    <source>
        <dbReference type="EMBL" id="CAL4766086.1"/>
    </source>
</evidence>
<accession>A0A9P1BSQ7</accession>
<protein>
    <recommendedName>
        <fullName evidence="7">Protein kinase domain-containing protein</fullName>
    </recommendedName>
</protein>
<keyword evidence="10" id="KW-1185">Reference proteome</keyword>
<feature type="region of interest" description="Disordered" evidence="6">
    <location>
        <begin position="2291"/>
        <end position="2334"/>
    </location>
</feature>
<evidence type="ECO:0000256" key="4">
    <source>
        <dbReference type="ARBA" id="ARBA00022840"/>
    </source>
</evidence>
<dbReference type="PROSITE" id="PS00107">
    <property type="entry name" value="PROTEIN_KINASE_ATP"/>
    <property type="match status" value="1"/>
</dbReference>
<dbReference type="GO" id="GO:0032259">
    <property type="term" value="P:methylation"/>
    <property type="evidence" value="ECO:0007669"/>
    <property type="project" value="UniProtKB-KW"/>
</dbReference>
<reference evidence="9 10" key="2">
    <citation type="submission" date="2024-05" db="EMBL/GenBank/DDBJ databases">
        <authorList>
            <person name="Chen Y."/>
            <person name="Shah S."/>
            <person name="Dougan E. K."/>
            <person name="Thang M."/>
            <person name="Chan C."/>
        </authorList>
    </citation>
    <scope>NUCLEOTIDE SEQUENCE [LARGE SCALE GENOMIC DNA]</scope>
</reference>
<dbReference type="OrthoDB" id="248923at2759"/>
<feature type="binding site" evidence="5">
    <location>
        <position position="2477"/>
    </location>
    <ligand>
        <name>ATP</name>
        <dbReference type="ChEBI" id="CHEBI:30616"/>
    </ligand>
</feature>
<keyword evidence="4 5" id="KW-0067">ATP-binding</keyword>
<feature type="compositionally biased region" description="Low complexity" evidence="6">
    <location>
        <begin position="351"/>
        <end position="373"/>
    </location>
</feature>
<evidence type="ECO:0000256" key="6">
    <source>
        <dbReference type="SAM" id="MobiDB-lite"/>
    </source>
</evidence>
<evidence type="ECO:0000256" key="5">
    <source>
        <dbReference type="PROSITE-ProRule" id="PRU10141"/>
    </source>
</evidence>
<feature type="domain" description="Protein kinase" evidence="7">
    <location>
        <begin position="2449"/>
        <end position="2759"/>
    </location>
</feature>
<dbReference type="GO" id="GO:0008168">
    <property type="term" value="F:methyltransferase activity"/>
    <property type="evidence" value="ECO:0007669"/>
    <property type="project" value="UniProtKB-KW"/>
</dbReference>
<dbReference type="GO" id="GO:0005524">
    <property type="term" value="F:ATP binding"/>
    <property type="evidence" value="ECO:0007669"/>
    <property type="project" value="UniProtKB-UniRule"/>
</dbReference>
<dbReference type="SUPFAM" id="SSF56112">
    <property type="entry name" value="Protein kinase-like (PK-like)"/>
    <property type="match status" value="1"/>
</dbReference>
<dbReference type="SMART" id="SM00220">
    <property type="entry name" value="S_TKc"/>
    <property type="match status" value="1"/>
</dbReference>
<evidence type="ECO:0000313" key="10">
    <source>
        <dbReference type="Proteomes" id="UP001152797"/>
    </source>
</evidence>
<feature type="compositionally biased region" description="Basic and acidic residues" evidence="6">
    <location>
        <begin position="336"/>
        <end position="347"/>
    </location>
</feature>
<dbReference type="Pfam" id="PF00145">
    <property type="entry name" value="DNA_methylase"/>
    <property type="match status" value="1"/>
</dbReference>
<dbReference type="Pfam" id="PF00069">
    <property type="entry name" value="Pkinase"/>
    <property type="match status" value="1"/>
</dbReference>
<dbReference type="Gene3D" id="3.40.50.150">
    <property type="entry name" value="Vaccinia Virus protein VP39"/>
    <property type="match status" value="1"/>
</dbReference>
<dbReference type="GO" id="GO:0004672">
    <property type="term" value="F:protein kinase activity"/>
    <property type="evidence" value="ECO:0007669"/>
    <property type="project" value="InterPro"/>
</dbReference>
<proteinExistence type="predicted"/>
<dbReference type="Gene3D" id="1.10.30.10">
    <property type="entry name" value="High mobility group box domain"/>
    <property type="match status" value="1"/>
</dbReference>
<dbReference type="InterPro" id="IPR050117">
    <property type="entry name" value="MAPK"/>
</dbReference>
<dbReference type="InterPro" id="IPR017441">
    <property type="entry name" value="Protein_kinase_ATP_BS"/>
</dbReference>
<feature type="compositionally biased region" description="Basic residues" evidence="6">
    <location>
        <begin position="793"/>
        <end position="803"/>
    </location>
</feature>